<dbReference type="GO" id="GO:0016126">
    <property type="term" value="P:sterol biosynthetic process"/>
    <property type="evidence" value="ECO:0007669"/>
    <property type="project" value="UniProtKB-KW"/>
</dbReference>
<keyword evidence="4" id="KW-0444">Lipid biosynthesis</keyword>
<evidence type="ECO:0000313" key="16">
    <source>
        <dbReference type="Proteomes" id="UP001231189"/>
    </source>
</evidence>
<evidence type="ECO:0000256" key="8">
    <source>
        <dbReference type="ARBA" id="ARBA00023027"/>
    </source>
</evidence>
<evidence type="ECO:0000313" key="15">
    <source>
        <dbReference type="EMBL" id="KAK1646673.1"/>
    </source>
</evidence>
<evidence type="ECO:0000256" key="12">
    <source>
        <dbReference type="ARBA" id="ARBA00023221"/>
    </source>
</evidence>
<comment type="pathway">
    <text evidence="13">Steroid biosynthesis; zymosterol biosynthesis; zymosterol from lanosterol: step 4/6.</text>
</comment>
<dbReference type="InterPro" id="IPR036291">
    <property type="entry name" value="NAD(P)-bd_dom_sf"/>
</dbReference>
<keyword evidence="10" id="KW-0472">Membrane</keyword>
<dbReference type="GO" id="GO:0012505">
    <property type="term" value="C:endomembrane system"/>
    <property type="evidence" value="ECO:0007669"/>
    <property type="project" value="UniProtKB-SubCell"/>
</dbReference>
<reference evidence="15" key="1">
    <citation type="submission" date="2023-07" db="EMBL/GenBank/DDBJ databases">
        <title>A chromosome-level genome assembly of Lolium multiflorum.</title>
        <authorList>
            <person name="Chen Y."/>
            <person name="Copetti D."/>
            <person name="Kolliker R."/>
            <person name="Studer B."/>
        </authorList>
    </citation>
    <scope>NUCLEOTIDE SEQUENCE</scope>
    <source>
        <strain evidence="15">02402/16</strain>
        <tissue evidence="15">Leaf</tissue>
    </source>
</reference>
<evidence type="ECO:0000256" key="1">
    <source>
        <dbReference type="ARBA" id="ARBA00004127"/>
    </source>
</evidence>
<evidence type="ECO:0000256" key="10">
    <source>
        <dbReference type="ARBA" id="ARBA00023136"/>
    </source>
</evidence>
<dbReference type="Gene3D" id="3.40.50.720">
    <property type="entry name" value="NAD(P)-binding Rossmann-like Domain"/>
    <property type="match status" value="1"/>
</dbReference>
<comment type="similarity">
    <text evidence="2">Belongs to the 3-beta-HSD family.</text>
</comment>
<sequence length="414" mass="45622">MGVAQQTLPNKYNATTNKPTRYINESISKDLIQQLMYLPLVASIREMELPAGDRGLDGLRWCVVTGGRGFMARHLVAALLRSGDWRVRITDLAPVATLEPDEEGILGAALRVGLAEYVSADVCDLAQLTKAFEGVDVVFHTATADPAKNCMHLHYKVNVDGAKNVIDACKTCKVKSLIYTSSSSVVFDGVHDLFGVDESVQYPAKFADAYAQTKAEAEKLVMEANGMNGLLSCCLRPGSIFGPGDMVISSIISYGGKLIIIGEGKNSDDFVYVDNVVHGHICAMKALSTKVGAKICGGEAYFITNVEPMNVWDFVYMVLEELGYKRPLKIRIPLFIVLPITYVIEWSYNKVLYLYGMHQPQSLTSARIKYLTLSRTFSCNKAIEQLGYKPIVSLKDGVKATIEMYNRPTYARLP</sequence>
<dbReference type="Proteomes" id="UP001231189">
    <property type="component" value="Unassembled WGS sequence"/>
</dbReference>
<dbReference type="InterPro" id="IPR050425">
    <property type="entry name" value="NAD(P)_dehydrat-like"/>
</dbReference>
<dbReference type="PANTHER" id="PTHR10366">
    <property type="entry name" value="NAD DEPENDENT EPIMERASE/DEHYDRATASE"/>
    <property type="match status" value="1"/>
</dbReference>
<dbReference type="SUPFAM" id="SSF51735">
    <property type="entry name" value="NAD(P)-binding Rossmann-fold domains"/>
    <property type="match status" value="1"/>
</dbReference>
<accession>A0AAD8S7R6</accession>
<keyword evidence="7" id="KW-0756">Sterol biosynthesis</keyword>
<dbReference type="PANTHER" id="PTHR10366:SF829">
    <property type="entry name" value="NAD DEPENDENT EPIMERASE_DEHYDRATASE FAMILY PROTEIN, EXPRESSED"/>
    <property type="match status" value="1"/>
</dbReference>
<protein>
    <recommendedName>
        <fullName evidence="14">3-beta hydroxysteroid dehydrogenase/isomerase domain-containing protein</fullName>
    </recommendedName>
</protein>
<keyword evidence="3" id="KW-0812">Transmembrane</keyword>
<evidence type="ECO:0000256" key="6">
    <source>
        <dbReference type="ARBA" id="ARBA00023002"/>
    </source>
</evidence>
<evidence type="ECO:0000259" key="14">
    <source>
        <dbReference type="Pfam" id="PF01073"/>
    </source>
</evidence>
<proteinExistence type="inferred from homology"/>
<evidence type="ECO:0000256" key="5">
    <source>
        <dbReference type="ARBA" id="ARBA00022989"/>
    </source>
</evidence>
<organism evidence="15 16">
    <name type="scientific">Lolium multiflorum</name>
    <name type="common">Italian ryegrass</name>
    <name type="synonym">Lolium perenne subsp. multiflorum</name>
    <dbReference type="NCBI Taxonomy" id="4521"/>
    <lineage>
        <taxon>Eukaryota</taxon>
        <taxon>Viridiplantae</taxon>
        <taxon>Streptophyta</taxon>
        <taxon>Embryophyta</taxon>
        <taxon>Tracheophyta</taxon>
        <taxon>Spermatophyta</taxon>
        <taxon>Magnoliopsida</taxon>
        <taxon>Liliopsida</taxon>
        <taxon>Poales</taxon>
        <taxon>Poaceae</taxon>
        <taxon>BOP clade</taxon>
        <taxon>Pooideae</taxon>
        <taxon>Poodae</taxon>
        <taxon>Poeae</taxon>
        <taxon>Poeae Chloroplast Group 2 (Poeae type)</taxon>
        <taxon>Loliodinae</taxon>
        <taxon>Loliinae</taxon>
        <taxon>Lolium</taxon>
    </lineage>
</organism>
<dbReference type="GO" id="GO:0016616">
    <property type="term" value="F:oxidoreductase activity, acting on the CH-OH group of donors, NAD or NADP as acceptor"/>
    <property type="evidence" value="ECO:0007669"/>
    <property type="project" value="InterPro"/>
</dbReference>
<keyword evidence="4" id="KW-0752">Steroid biosynthesis</keyword>
<comment type="caution">
    <text evidence="15">The sequence shown here is derived from an EMBL/GenBank/DDBJ whole genome shotgun (WGS) entry which is preliminary data.</text>
</comment>
<dbReference type="InterPro" id="IPR002225">
    <property type="entry name" value="3Beta_OHSteriod_DH/Estase"/>
</dbReference>
<keyword evidence="11" id="KW-1207">Sterol metabolism</keyword>
<evidence type="ECO:0000256" key="2">
    <source>
        <dbReference type="ARBA" id="ARBA00009219"/>
    </source>
</evidence>
<gene>
    <name evidence="15" type="ORF">QYE76_064478</name>
</gene>
<keyword evidence="9" id="KW-0443">Lipid metabolism</keyword>
<evidence type="ECO:0000256" key="7">
    <source>
        <dbReference type="ARBA" id="ARBA00023011"/>
    </source>
</evidence>
<keyword evidence="8" id="KW-0520">NAD</keyword>
<evidence type="ECO:0000256" key="13">
    <source>
        <dbReference type="ARBA" id="ARBA00060653"/>
    </source>
</evidence>
<dbReference type="EMBL" id="JAUUTY010000004">
    <property type="protein sequence ID" value="KAK1646673.1"/>
    <property type="molecule type" value="Genomic_DNA"/>
</dbReference>
<dbReference type="Pfam" id="PF01073">
    <property type="entry name" value="3Beta_HSD"/>
    <property type="match status" value="1"/>
</dbReference>
<evidence type="ECO:0000256" key="4">
    <source>
        <dbReference type="ARBA" id="ARBA00022955"/>
    </source>
</evidence>
<keyword evidence="5" id="KW-1133">Transmembrane helix</keyword>
<comment type="subcellular location">
    <subcellularLocation>
        <location evidence="1">Endomembrane system</location>
        <topology evidence="1">Multi-pass membrane protein</topology>
    </subcellularLocation>
</comment>
<keyword evidence="16" id="KW-1185">Reference proteome</keyword>
<keyword evidence="6" id="KW-0560">Oxidoreductase</keyword>
<keyword evidence="12" id="KW-0753">Steroid metabolism</keyword>
<name>A0AAD8S7R6_LOLMU</name>
<dbReference type="FunFam" id="3.40.50.720:FF:000273">
    <property type="entry name" value="Reticulon-like protein"/>
    <property type="match status" value="1"/>
</dbReference>
<feature type="domain" description="3-beta hydroxysteroid dehydrogenase/isomerase" evidence="14">
    <location>
        <begin position="63"/>
        <end position="333"/>
    </location>
</feature>
<evidence type="ECO:0000256" key="11">
    <source>
        <dbReference type="ARBA" id="ARBA00023166"/>
    </source>
</evidence>
<dbReference type="AlphaFoldDB" id="A0AAD8S7R6"/>
<evidence type="ECO:0000256" key="9">
    <source>
        <dbReference type="ARBA" id="ARBA00023098"/>
    </source>
</evidence>
<evidence type="ECO:0000256" key="3">
    <source>
        <dbReference type="ARBA" id="ARBA00022692"/>
    </source>
</evidence>